<feature type="compositionally biased region" description="Low complexity" evidence="2">
    <location>
        <begin position="420"/>
        <end position="431"/>
    </location>
</feature>
<dbReference type="GO" id="GO:0010387">
    <property type="term" value="P:COP9 signalosome assembly"/>
    <property type="evidence" value="ECO:0007669"/>
    <property type="project" value="InterPro"/>
</dbReference>
<sequence length="717" mass="74258">MSPGLLASWRPGQRSLLPRFGRCTELSVFFEADSDEAFEQPAPLLAALCVSGMEPAAAAGIVTLSLYAEQQHLSTLAGHAIALAGWLRNVCELRLESMVPCEESPDDNLVVYSALRSALPRLETLFFPHVAFLPGLEAFVGSRLSSVIVEEDAMGCRLHMQDVRSLQQLTHISHLELCLSGGDIGGPAEREPEPASAEEAAAAAAWPGCEDDEATLAGMDKDDAEQLRSLRWLLAAPPAGLRRLEMRQFWIDSDLRDNSADENAYADAEGIVISFAEGGRLTAVDLGSVDGLDGMNYLAAALLPRLLLAPPAPGSQRLPLLQIKEISDTAARFRSFLQPQRPLARLLALCDRVEVGRVEVRGKPPAADTAAVVCAAAKFFHWPHYMAFNLNNDRTIKIGQISIAPPGSRGSGRRSGDGGSSQTAGGAQLAAPGPCPPALADVTAHQLLQRAGNLMWSAAAGTATATSAASSVCEGHEGCKGMPLGVGAMGAVGAAAARLASCPRQSRCADLLLRGPLLRQLAVGPGGARQLVAWLDAWVEEATSAAASLDGQHVGAAAGSTGPGGGAAGAACSAAAEVARGTCITSCEVAAAAATAWVRCRDPPRLCAAVNAAGAVHPGSLEALLLLRPSGRYQWSTHLAMAVQELWDRHTAAAPAGEGSSAVTTGAPSCTVAAAAAPAAASSSDAHKLALLHRLVVLQLEALGSVLVWERTVGDDG</sequence>
<dbReference type="RefSeq" id="XP_042922148.1">
    <property type="nucleotide sequence ID" value="XM_043065147.1"/>
</dbReference>
<name>A0A2K3DHM5_CHLRE</name>
<dbReference type="GO" id="GO:0000338">
    <property type="term" value="P:protein deneddylation"/>
    <property type="evidence" value="ECO:0007669"/>
    <property type="project" value="InterPro"/>
</dbReference>
<dbReference type="Proteomes" id="UP000006906">
    <property type="component" value="Chromosome 8"/>
</dbReference>
<organism evidence="3 4">
    <name type="scientific">Chlamydomonas reinhardtii</name>
    <name type="common">Chlamydomonas smithii</name>
    <dbReference type="NCBI Taxonomy" id="3055"/>
    <lineage>
        <taxon>Eukaryota</taxon>
        <taxon>Viridiplantae</taxon>
        <taxon>Chlorophyta</taxon>
        <taxon>core chlorophytes</taxon>
        <taxon>Chlorophyceae</taxon>
        <taxon>CS clade</taxon>
        <taxon>Chlamydomonadales</taxon>
        <taxon>Chlamydomonadaceae</taxon>
        <taxon>Chlamydomonas</taxon>
    </lineage>
</organism>
<keyword evidence="1" id="KW-0963">Cytoplasm</keyword>
<dbReference type="KEGG" id="cre:CHLRE_08g374850v5"/>
<accession>A0A2K3DHM5</accession>
<dbReference type="GO" id="GO:0008180">
    <property type="term" value="C:COP9 signalosome"/>
    <property type="evidence" value="ECO:0007669"/>
    <property type="project" value="InterPro"/>
</dbReference>
<protein>
    <submittedName>
        <fullName evidence="3">Uncharacterized protein</fullName>
    </submittedName>
</protein>
<dbReference type="OrthoDB" id="560304at2759"/>
<dbReference type="GeneID" id="5719961"/>
<dbReference type="PANTHER" id="PTHR13339:SF0">
    <property type="entry name" value="COP9 SIGNALOSOME COMPLEX SUBUNIT 8"/>
    <property type="match status" value="1"/>
</dbReference>
<evidence type="ECO:0000256" key="1">
    <source>
        <dbReference type="ARBA" id="ARBA00022490"/>
    </source>
</evidence>
<reference evidence="3 4" key="1">
    <citation type="journal article" date="2007" name="Science">
        <title>The Chlamydomonas genome reveals the evolution of key animal and plant functions.</title>
        <authorList>
            <person name="Merchant S.S."/>
            <person name="Prochnik S.E."/>
            <person name="Vallon O."/>
            <person name="Harris E.H."/>
            <person name="Karpowicz S.J."/>
            <person name="Witman G.B."/>
            <person name="Terry A."/>
            <person name="Salamov A."/>
            <person name="Fritz-Laylin L.K."/>
            <person name="Marechal-Drouard L."/>
            <person name="Marshall W.F."/>
            <person name="Qu L.H."/>
            <person name="Nelson D.R."/>
            <person name="Sanderfoot A.A."/>
            <person name="Spalding M.H."/>
            <person name="Kapitonov V.V."/>
            <person name="Ren Q."/>
            <person name="Ferris P."/>
            <person name="Lindquist E."/>
            <person name="Shapiro H."/>
            <person name="Lucas S.M."/>
            <person name="Grimwood J."/>
            <person name="Schmutz J."/>
            <person name="Cardol P."/>
            <person name="Cerutti H."/>
            <person name="Chanfreau G."/>
            <person name="Chen C.L."/>
            <person name="Cognat V."/>
            <person name="Croft M.T."/>
            <person name="Dent R."/>
            <person name="Dutcher S."/>
            <person name="Fernandez E."/>
            <person name="Fukuzawa H."/>
            <person name="Gonzalez-Ballester D."/>
            <person name="Gonzalez-Halphen D."/>
            <person name="Hallmann A."/>
            <person name="Hanikenne M."/>
            <person name="Hippler M."/>
            <person name="Inwood W."/>
            <person name="Jabbari K."/>
            <person name="Kalanon M."/>
            <person name="Kuras R."/>
            <person name="Lefebvre P.A."/>
            <person name="Lemaire S.D."/>
            <person name="Lobanov A.V."/>
            <person name="Lohr M."/>
            <person name="Manuell A."/>
            <person name="Meier I."/>
            <person name="Mets L."/>
            <person name="Mittag M."/>
            <person name="Mittelmeier T."/>
            <person name="Moroney J.V."/>
            <person name="Moseley J."/>
            <person name="Napoli C."/>
            <person name="Nedelcu A.M."/>
            <person name="Niyogi K."/>
            <person name="Novoselov S.V."/>
            <person name="Paulsen I.T."/>
            <person name="Pazour G."/>
            <person name="Purton S."/>
            <person name="Ral J.P."/>
            <person name="Riano-Pachon D.M."/>
            <person name="Riekhof W."/>
            <person name="Rymarquis L."/>
            <person name="Schroda M."/>
            <person name="Stern D."/>
            <person name="Umen J."/>
            <person name="Willows R."/>
            <person name="Wilson N."/>
            <person name="Zimmer S.L."/>
            <person name="Allmer J."/>
            <person name="Balk J."/>
            <person name="Bisova K."/>
            <person name="Chen C.J."/>
            <person name="Elias M."/>
            <person name="Gendler K."/>
            <person name="Hauser C."/>
            <person name="Lamb M.R."/>
            <person name="Ledford H."/>
            <person name="Long J.C."/>
            <person name="Minagawa J."/>
            <person name="Page M.D."/>
            <person name="Pan J."/>
            <person name="Pootakham W."/>
            <person name="Roje S."/>
            <person name="Rose A."/>
            <person name="Stahlberg E."/>
            <person name="Terauchi A.M."/>
            <person name="Yang P."/>
            <person name="Ball S."/>
            <person name="Bowler C."/>
            <person name="Dieckmann C.L."/>
            <person name="Gladyshev V.N."/>
            <person name="Green P."/>
            <person name="Jorgensen R."/>
            <person name="Mayfield S."/>
            <person name="Mueller-Roeber B."/>
            <person name="Rajamani S."/>
            <person name="Sayre R.T."/>
            <person name="Brokstein P."/>
            <person name="Dubchak I."/>
            <person name="Goodstein D."/>
            <person name="Hornick L."/>
            <person name="Huang Y.W."/>
            <person name="Jhaveri J."/>
            <person name="Luo Y."/>
            <person name="Martinez D."/>
            <person name="Ngau W.C."/>
            <person name="Otillar B."/>
            <person name="Poliakov A."/>
            <person name="Porter A."/>
            <person name="Szajkowski L."/>
            <person name="Werner G."/>
            <person name="Zhou K."/>
            <person name="Grigoriev I.V."/>
            <person name="Rokhsar D.S."/>
            <person name="Grossman A.R."/>
        </authorList>
    </citation>
    <scope>NUCLEOTIDE SEQUENCE [LARGE SCALE GENOMIC DNA]</scope>
    <source>
        <strain evidence="4">CC-503</strain>
    </source>
</reference>
<dbReference type="AlphaFoldDB" id="A0A2K3DHM5"/>
<dbReference type="Gramene" id="PNW80027">
    <property type="protein sequence ID" value="PNW80027"/>
    <property type="gene ID" value="CHLRE_08g374850v5"/>
</dbReference>
<keyword evidence="4" id="KW-1185">Reference proteome</keyword>
<evidence type="ECO:0000313" key="4">
    <source>
        <dbReference type="Proteomes" id="UP000006906"/>
    </source>
</evidence>
<dbReference type="InterPro" id="IPR033205">
    <property type="entry name" value="COP9_CSN8"/>
</dbReference>
<dbReference type="PANTHER" id="PTHR13339">
    <property type="entry name" value="COP9 SIGNALOSOME COMPLEX SUBUNIT 8"/>
    <property type="match status" value="1"/>
</dbReference>
<dbReference type="InParanoid" id="A0A2K3DHM5"/>
<dbReference type="EMBL" id="CM008969">
    <property type="protein sequence ID" value="PNW80027.1"/>
    <property type="molecule type" value="Genomic_DNA"/>
</dbReference>
<gene>
    <name evidence="3" type="ORF">CHLRE_08g374850v5</name>
</gene>
<proteinExistence type="predicted"/>
<feature type="region of interest" description="Disordered" evidence="2">
    <location>
        <begin position="402"/>
        <end position="431"/>
    </location>
</feature>
<evidence type="ECO:0000256" key="2">
    <source>
        <dbReference type="SAM" id="MobiDB-lite"/>
    </source>
</evidence>
<evidence type="ECO:0000313" key="3">
    <source>
        <dbReference type="EMBL" id="PNW80027.1"/>
    </source>
</evidence>